<dbReference type="InParanoid" id="A0A200QXS6"/>
<name>A0A200QXS6_MACCD</name>
<dbReference type="OMA" id="GCERING"/>
<evidence type="ECO:0000259" key="6">
    <source>
        <dbReference type="PROSITE" id="PS51775"/>
    </source>
</evidence>
<comment type="subcellular location">
    <subcellularLocation>
        <location evidence="1">Membrane</location>
    </subcellularLocation>
</comment>
<dbReference type="GO" id="GO:0016020">
    <property type="term" value="C:membrane"/>
    <property type="evidence" value="ECO:0007669"/>
    <property type="project" value="UniProtKB-SubCell"/>
</dbReference>
<dbReference type="Pfam" id="PF04576">
    <property type="entry name" value="Zein-binding"/>
    <property type="match status" value="1"/>
</dbReference>
<dbReference type="EMBL" id="MVGT01000860">
    <property type="protein sequence ID" value="OVA15255.1"/>
    <property type="molecule type" value="Genomic_DNA"/>
</dbReference>
<keyword evidence="3" id="KW-1133">Transmembrane helix</keyword>
<evidence type="ECO:0000256" key="1">
    <source>
        <dbReference type="ARBA" id="ARBA00004370"/>
    </source>
</evidence>
<accession>A0A200QXS6</accession>
<evidence type="ECO:0000256" key="4">
    <source>
        <dbReference type="ARBA" id="ARBA00023136"/>
    </source>
</evidence>
<keyword evidence="4" id="KW-0472">Membrane</keyword>
<evidence type="ECO:0000256" key="2">
    <source>
        <dbReference type="ARBA" id="ARBA00022692"/>
    </source>
</evidence>
<evidence type="ECO:0000256" key="5">
    <source>
        <dbReference type="SAM" id="MobiDB-lite"/>
    </source>
</evidence>
<organism evidence="7 8">
    <name type="scientific">Macleaya cordata</name>
    <name type="common">Five-seeded plume-poppy</name>
    <name type="synonym">Bocconia cordata</name>
    <dbReference type="NCBI Taxonomy" id="56857"/>
    <lineage>
        <taxon>Eukaryota</taxon>
        <taxon>Viridiplantae</taxon>
        <taxon>Streptophyta</taxon>
        <taxon>Embryophyta</taxon>
        <taxon>Tracheophyta</taxon>
        <taxon>Spermatophyta</taxon>
        <taxon>Magnoliopsida</taxon>
        <taxon>Ranunculales</taxon>
        <taxon>Papaveraceae</taxon>
        <taxon>Papaveroideae</taxon>
        <taxon>Macleaya</taxon>
    </lineage>
</organism>
<keyword evidence="8" id="KW-1185">Reference proteome</keyword>
<evidence type="ECO:0000256" key="3">
    <source>
        <dbReference type="ARBA" id="ARBA00022989"/>
    </source>
</evidence>
<protein>
    <submittedName>
        <fullName evidence="7">Zein-binding domain</fullName>
    </submittedName>
</protein>
<dbReference type="AlphaFoldDB" id="A0A200QXS6"/>
<proteinExistence type="predicted"/>
<keyword evidence="2" id="KW-0812">Transmembrane</keyword>
<dbReference type="PANTHER" id="PTHR31422">
    <property type="entry name" value="BNAANNG28530D PROTEIN"/>
    <property type="match status" value="1"/>
</dbReference>
<dbReference type="InterPro" id="IPR007656">
    <property type="entry name" value="GTD-bd"/>
</dbReference>
<comment type="caution">
    <text evidence="7">The sequence shown here is derived from an EMBL/GenBank/DDBJ whole genome shotgun (WGS) entry which is preliminary data.</text>
</comment>
<dbReference type="GO" id="GO:0080115">
    <property type="term" value="F:myosin XI tail binding"/>
    <property type="evidence" value="ECO:0007669"/>
    <property type="project" value="UniProtKB-ARBA"/>
</dbReference>
<reference evidence="7 8" key="1">
    <citation type="journal article" date="2017" name="Mol. Plant">
        <title>The Genome of Medicinal Plant Macleaya cordata Provides New Insights into Benzylisoquinoline Alkaloids Metabolism.</title>
        <authorList>
            <person name="Liu X."/>
            <person name="Liu Y."/>
            <person name="Huang P."/>
            <person name="Ma Y."/>
            <person name="Qing Z."/>
            <person name="Tang Q."/>
            <person name="Cao H."/>
            <person name="Cheng P."/>
            <person name="Zheng Y."/>
            <person name="Yuan Z."/>
            <person name="Zhou Y."/>
            <person name="Liu J."/>
            <person name="Tang Z."/>
            <person name="Zhuo Y."/>
            <person name="Zhang Y."/>
            <person name="Yu L."/>
            <person name="Huang J."/>
            <person name="Yang P."/>
            <person name="Peng Q."/>
            <person name="Zhang J."/>
            <person name="Jiang W."/>
            <person name="Zhang Z."/>
            <person name="Lin K."/>
            <person name="Ro D.K."/>
            <person name="Chen X."/>
            <person name="Xiong X."/>
            <person name="Shang Y."/>
            <person name="Huang S."/>
            <person name="Zeng J."/>
        </authorList>
    </citation>
    <scope>NUCLEOTIDE SEQUENCE [LARGE SCALE GENOMIC DNA]</scope>
    <source>
        <strain evidence="8">cv. BLH2017</strain>
        <tissue evidence="7">Root</tissue>
    </source>
</reference>
<gene>
    <name evidence="7" type="ORF">BVC80_5g45</name>
</gene>
<dbReference type="OrthoDB" id="1100010at2759"/>
<feature type="region of interest" description="Disordered" evidence="5">
    <location>
        <begin position="1"/>
        <end position="71"/>
    </location>
</feature>
<feature type="compositionally biased region" description="Polar residues" evidence="5">
    <location>
        <begin position="10"/>
        <end position="36"/>
    </location>
</feature>
<dbReference type="PANTHER" id="PTHR31422:SF2">
    <property type="entry name" value="PROTEIN FLOURY 1-LIKE"/>
    <property type="match status" value="1"/>
</dbReference>
<feature type="compositionally biased region" description="Acidic residues" evidence="5">
    <location>
        <begin position="40"/>
        <end position="65"/>
    </location>
</feature>
<evidence type="ECO:0000313" key="7">
    <source>
        <dbReference type="EMBL" id="OVA15255.1"/>
    </source>
</evidence>
<sequence length="207" mass="23849">MVGISRFPKSLNSSSALQNFDGNKELASNNLEINDSSQKEEEEEEEEDEHHEDDDCDGDGDEEMGIEALKKALKIEREQKNAATSELEKERTSAASAANEAMAMILRLQNEKSSREIEANQYRRLTEQKQQYDQEEIRSLQWVIYKHELERSILENQLKLCKEKLNHYLKIDELEEFDQVLNCCCSSIEDDFADSLVSSLDMDSSLM</sequence>
<dbReference type="PROSITE" id="PS51775">
    <property type="entry name" value="GTD_BINDING"/>
    <property type="match status" value="1"/>
</dbReference>
<dbReference type="Proteomes" id="UP000195402">
    <property type="component" value="Unassembled WGS sequence"/>
</dbReference>
<dbReference type="STRING" id="56857.A0A200QXS6"/>
<feature type="domain" description="GTD-binding" evidence="6">
    <location>
        <begin position="64"/>
        <end position="162"/>
    </location>
</feature>
<evidence type="ECO:0000313" key="8">
    <source>
        <dbReference type="Proteomes" id="UP000195402"/>
    </source>
</evidence>